<dbReference type="RefSeq" id="WP_369228393.1">
    <property type="nucleotide sequence ID" value="NZ_CP163441.1"/>
</dbReference>
<organism evidence="1">
    <name type="scientific">Streptomyces sp. R39</name>
    <dbReference type="NCBI Taxonomy" id="3238631"/>
    <lineage>
        <taxon>Bacteria</taxon>
        <taxon>Bacillati</taxon>
        <taxon>Actinomycetota</taxon>
        <taxon>Actinomycetes</taxon>
        <taxon>Kitasatosporales</taxon>
        <taxon>Streptomycetaceae</taxon>
        <taxon>Streptomyces</taxon>
    </lineage>
</organism>
<sequence>MRTWKTLRGCRLKGDGVHHAMLGIARLHNLARTGWDQAGHA</sequence>
<evidence type="ECO:0008006" key="2">
    <source>
        <dbReference type="Google" id="ProtNLM"/>
    </source>
</evidence>
<protein>
    <recommendedName>
        <fullName evidence="2">Transposase</fullName>
    </recommendedName>
</protein>
<reference evidence="1" key="1">
    <citation type="submission" date="2024-07" db="EMBL/GenBank/DDBJ databases">
        <authorList>
            <person name="Yu S.T."/>
        </authorList>
    </citation>
    <scope>NUCLEOTIDE SEQUENCE</scope>
    <source>
        <strain evidence="1">R39</strain>
    </source>
</reference>
<accession>A0AB39R5M2</accession>
<dbReference type="AlphaFoldDB" id="A0AB39R5M2"/>
<name>A0AB39R5M2_9ACTN</name>
<proteinExistence type="predicted"/>
<evidence type="ECO:0000313" key="1">
    <source>
        <dbReference type="EMBL" id="XDQ49863.1"/>
    </source>
</evidence>
<dbReference type="EMBL" id="CP163441">
    <property type="protein sequence ID" value="XDQ49863.1"/>
    <property type="molecule type" value="Genomic_DNA"/>
</dbReference>
<gene>
    <name evidence="1" type="ORF">AB5J52_24355</name>
</gene>